<dbReference type="AlphaFoldDB" id="A0A917FJW8"/>
<feature type="transmembrane region" description="Helical" evidence="2">
    <location>
        <begin position="7"/>
        <end position="26"/>
    </location>
</feature>
<evidence type="ECO:0000256" key="1">
    <source>
        <dbReference type="SAM" id="Coils"/>
    </source>
</evidence>
<evidence type="ECO:0000256" key="2">
    <source>
        <dbReference type="SAM" id="Phobius"/>
    </source>
</evidence>
<reference evidence="3" key="2">
    <citation type="submission" date="2020-09" db="EMBL/GenBank/DDBJ databases">
        <authorList>
            <person name="Sun Q."/>
            <person name="Zhou Y."/>
        </authorList>
    </citation>
    <scope>NUCLEOTIDE SEQUENCE</scope>
    <source>
        <strain evidence="3">CGMCC 1.12987</strain>
    </source>
</reference>
<sequence length="208" mass="22719">MNTKRQTVWLVSMLSLMVILSAYYLFTEDSGSSNMFTDAGQGGATEAAAGTNGADPTLDEVIVTEIEQIGESGLSEADQEVLNKLEENGAAALSNDYFTEQQLLRAETLAVETDRLLSIVADTEQKTEDATSALEKLNLLEEQELKLTSLEEELLAEYSNAVIAEENDNFKVVVQSEKLERSQADSIIELVMTTLDVGAERISVQFVP</sequence>
<dbReference type="InterPro" id="IPR038503">
    <property type="entry name" value="SpoIIIAH_sf"/>
</dbReference>
<accession>A0A917FJW8</accession>
<keyword evidence="2" id="KW-0472">Membrane</keyword>
<dbReference type="Pfam" id="PF12685">
    <property type="entry name" value="SpoIIIAH"/>
    <property type="match status" value="1"/>
</dbReference>
<protein>
    <recommendedName>
        <fullName evidence="5">SpoIIIAH-like family protein</fullName>
    </recommendedName>
</protein>
<proteinExistence type="predicted"/>
<comment type="caution">
    <text evidence="3">The sequence shown here is derived from an EMBL/GenBank/DDBJ whole genome shotgun (WGS) entry which is preliminary data.</text>
</comment>
<keyword evidence="2" id="KW-0812">Transmembrane</keyword>
<keyword evidence="2" id="KW-1133">Transmembrane helix</keyword>
<dbReference type="Proteomes" id="UP000644756">
    <property type="component" value="Unassembled WGS sequence"/>
</dbReference>
<dbReference type="EMBL" id="BMGR01000001">
    <property type="protein sequence ID" value="GGF87054.1"/>
    <property type="molecule type" value="Genomic_DNA"/>
</dbReference>
<dbReference type="RefSeq" id="WP_188527876.1">
    <property type="nucleotide sequence ID" value="NZ_BMGR01000001.1"/>
</dbReference>
<evidence type="ECO:0000313" key="3">
    <source>
        <dbReference type="EMBL" id="GGF87054.1"/>
    </source>
</evidence>
<keyword evidence="1" id="KW-0175">Coiled coil</keyword>
<dbReference type="Gene3D" id="1.10.287.4300">
    <property type="entry name" value="Stage III sporulation protein AH-like"/>
    <property type="match status" value="1"/>
</dbReference>
<dbReference type="InterPro" id="IPR024232">
    <property type="entry name" value="SpoIIIAH"/>
</dbReference>
<reference evidence="3" key="1">
    <citation type="journal article" date="2014" name="Int. J. Syst. Evol. Microbiol.">
        <title>Complete genome sequence of Corynebacterium casei LMG S-19264T (=DSM 44701T), isolated from a smear-ripened cheese.</title>
        <authorList>
            <consortium name="US DOE Joint Genome Institute (JGI-PGF)"/>
            <person name="Walter F."/>
            <person name="Albersmeier A."/>
            <person name="Kalinowski J."/>
            <person name="Ruckert C."/>
        </authorList>
    </citation>
    <scope>NUCLEOTIDE SEQUENCE</scope>
    <source>
        <strain evidence="3">CGMCC 1.12987</strain>
    </source>
</reference>
<gene>
    <name evidence="3" type="ORF">GCM10010916_00520</name>
</gene>
<name>A0A917FJW8_9BACL</name>
<organism evidence="3 4">
    <name type="scientific">Paenibacillus abyssi</name>
    <dbReference type="NCBI Taxonomy" id="1340531"/>
    <lineage>
        <taxon>Bacteria</taxon>
        <taxon>Bacillati</taxon>
        <taxon>Bacillota</taxon>
        <taxon>Bacilli</taxon>
        <taxon>Bacillales</taxon>
        <taxon>Paenibacillaceae</taxon>
        <taxon>Paenibacillus</taxon>
    </lineage>
</organism>
<evidence type="ECO:0000313" key="4">
    <source>
        <dbReference type="Proteomes" id="UP000644756"/>
    </source>
</evidence>
<feature type="coiled-coil region" evidence="1">
    <location>
        <begin position="123"/>
        <end position="160"/>
    </location>
</feature>
<keyword evidence="4" id="KW-1185">Reference proteome</keyword>
<evidence type="ECO:0008006" key="5">
    <source>
        <dbReference type="Google" id="ProtNLM"/>
    </source>
</evidence>